<dbReference type="EMBL" id="AP014864">
    <property type="protein sequence ID" value="BAR86744.1"/>
    <property type="molecule type" value="Genomic_DNA"/>
</dbReference>
<dbReference type="AlphaFoldDB" id="A0A9W4EX61"/>
<evidence type="ECO:0000313" key="2">
    <source>
        <dbReference type="Proteomes" id="UP000055316"/>
    </source>
</evidence>
<evidence type="ECO:0000313" key="1">
    <source>
        <dbReference type="EMBL" id="BAR86744.1"/>
    </source>
</evidence>
<sequence>MPLYLFLICISVLQIKKILCGVNIVCKYVLYIYGIFNFPIAFYDKGHSYLKNVQIMNGSLLSLCHIEVSNTRVEIDKKTDILN</sequence>
<organism evidence="1 2">
    <name type="scientific">Bacillus thuringiensis subsp. tolworthi</name>
    <dbReference type="NCBI Taxonomy" id="1442"/>
    <lineage>
        <taxon>Bacteria</taxon>
        <taxon>Bacillati</taxon>
        <taxon>Bacillota</taxon>
        <taxon>Bacilli</taxon>
        <taxon>Bacillales</taxon>
        <taxon>Bacillaceae</taxon>
        <taxon>Bacillus</taxon>
        <taxon>Bacillus cereus group</taxon>
    </lineage>
</organism>
<dbReference type="Proteomes" id="UP000055316">
    <property type="component" value="Chromosome"/>
</dbReference>
<name>A0A9W4EX61_BACTO</name>
<reference evidence="1 2" key="1">
    <citation type="submission" date="2015-05" db="EMBL/GenBank/DDBJ databases">
        <title>Whole genome sequence of Bacillus thuringiensis serovar tolworthi Pasteur Institute Standard strain.</title>
        <authorList>
            <person name="Kanda K."/>
            <person name="Nakashima K."/>
            <person name="Nagano Y."/>
        </authorList>
    </citation>
    <scope>NUCLEOTIDE SEQUENCE [LARGE SCALE GENOMIC DNA]</scope>
    <source>
        <strain evidence="1 2">Pasteur Institute Standard strain</strain>
    </source>
</reference>
<proteinExistence type="predicted"/>
<accession>A0A9W4EX61</accession>
<gene>
    <name evidence="1" type="ORF">KNN_05949</name>
</gene>
<protein>
    <submittedName>
        <fullName evidence="1">Uncharacterized protein</fullName>
    </submittedName>
</protein>